<name>A0A9P1MDR2_9PEZI</name>
<protein>
    <recommendedName>
        <fullName evidence="7">ClpP/crotonase</fullName>
    </recommendedName>
</protein>
<dbReference type="GO" id="GO:0005782">
    <property type="term" value="C:peroxisomal matrix"/>
    <property type="evidence" value="ECO:0007669"/>
    <property type="project" value="TreeGrafter"/>
</dbReference>
<proteinExistence type="predicted"/>
<organism evidence="5 6">
    <name type="scientific">Parascedosporium putredinis</name>
    <dbReference type="NCBI Taxonomy" id="1442378"/>
    <lineage>
        <taxon>Eukaryota</taxon>
        <taxon>Fungi</taxon>
        <taxon>Dikarya</taxon>
        <taxon>Ascomycota</taxon>
        <taxon>Pezizomycotina</taxon>
        <taxon>Sordariomycetes</taxon>
        <taxon>Hypocreomycetidae</taxon>
        <taxon>Microascales</taxon>
        <taxon>Microascaceae</taxon>
        <taxon>Parascedosporium</taxon>
    </lineage>
</organism>
<feature type="compositionally biased region" description="Basic residues" evidence="4">
    <location>
        <begin position="88"/>
        <end position="102"/>
    </location>
</feature>
<dbReference type="Gene3D" id="3.90.226.10">
    <property type="entry name" value="2-enoyl-CoA Hydratase, Chain A, domain 1"/>
    <property type="match status" value="2"/>
</dbReference>
<dbReference type="Proteomes" id="UP000838763">
    <property type="component" value="Unassembled WGS sequence"/>
</dbReference>
<reference evidence="5" key="1">
    <citation type="submission" date="2022-11" db="EMBL/GenBank/DDBJ databases">
        <authorList>
            <person name="Scott C."/>
            <person name="Bruce N."/>
        </authorList>
    </citation>
    <scope>NUCLEOTIDE SEQUENCE</scope>
</reference>
<dbReference type="PANTHER" id="PTHR43684:SF1">
    <property type="entry name" value="ENOYL-COA DELTA ISOMERASE 2"/>
    <property type="match status" value="1"/>
</dbReference>
<dbReference type="EMBL" id="CALLCH030000019">
    <property type="protein sequence ID" value="CAI4219160.1"/>
    <property type="molecule type" value="Genomic_DNA"/>
</dbReference>
<dbReference type="AlphaFoldDB" id="A0A9P1MDR2"/>
<evidence type="ECO:0000256" key="2">
    <source>
        <dbReference type="ARBA" id="ARBA00023140"/>
    </source>
</evidence>
<evidence type="ECO:0000313" key="5">
    <source>
        <dbReference type="EMBL" id="CAI4219160.1"/>
    </source>
</evidence>
<keyword evidence="2" id="KW-0576">Peroxisome</keyword>
<evidence type="ECO:0000256" key="1">
    <source>
        <dbReference type="ARBA" id="ARBA00004275"/>
    </source>
</evidence>
<dbReference type="OrthoDB" id="448450at2759"/>
<sequence>MSSSVISVEYKGRVAVITIDNGKKLGALNQDQYYELATKMNEVATHDEVYITVLIGKGRFFSAGADVTTALAGPDPASTAPSTPPQGPRRRPQRPRHRPLRRHRLHRRLHLRHPDTFLLTPFASLGLVAEGAASRALTKRLGPAKANEALLMSKKIPANALLQCGYLNEIFDVGSGSGADVRFKERVLKEVDDRLGEHLVGDSLIGIKKCCAGPRSRRNPQEEFRKIARGEKRHKL</sequence>
<comment type="subcellular location">
    <subcellularLocation>
        <location evidence="1">Peroxisome</location>
    </subcellularLocation>
</comment>
<dbReference type="SUPFAM" id="SSF52096">
    <property type="entry name" value="ClpP/crotonase"/>
    <property type="match status" value="1"/>
</dbReference>
<dbReference type="PANTHER" id="PTHR43684">
    <property type="match status" value="1"/>
</dbReference>
<gene>
    <name evidence="5" type="ORF">PPNO1_LOCUS8730</name>
</gene>
<dbReference type="GO" id="GO:0004165">
    <property type="term" value="F:delta(3)-delta(2)-enoyl-CoA isomerase activity"/>
    <property type="evidence" value="ECO:0007669"/>
    <property type="project" value="UniProtKB-ARBA"/>
</dbReference>
<dbReference type="InterPro" id="IPR029045">
    <property type="entry name" value="ClpP/crotonase-like_dom_sf"/>
</dbReference>
<evidence type="ECO:0000256" key="4">
    <source>
        <dbReference type="SAM" id="MobiDB-lite"/>
    </source>
</evidence>
<dbReference type="GO" id="GO:0006635">
    <property type="term" value="P:fatty acid beta-oxidation"/>
    <property type="evidence" value="ECO:0007669"/>
    <property type="project" value="TreeGrafter"/>
</dbReference>
<accession>A0A9P1MDR2</accession>
<dbReference type="InterPro" id="IPR001753">
    <property type="entry name" value="Enoyl-CoA_hydra/iso"/>
</dbReference>
<evidence type="ECO:0000256" key="3">
    <source>
        <dbReference type="ARBA" id="ARBA00023235"/>
    </source>
</evidence>
<comment type="caution">
    <text evidence="5">The sequence shown here is derived from an EMBL/GenBank/DDBJ whole genome shotgun (WGS) entry which is preliminary data.</text>
</comment>
<dbReference type="InterPro" id="IPR051053">
    <property type="entry name" value="ECH/Chromodomain_protein"/>
</dbReference>
<keyword evidence="6" id="KW-1185">Reference proteome</keyword>
<keyword evidence="3" id="KW-0413">Isomerase</keyword>
<evidence type="ECO:0000313" key="6">
    <source>
        <dbReference type="Proteomes" id="UP000838763"/>
    </source>
</evidence>
<dbReference type="CDD" id="cd06558">
    <property type="entry name" value="crotonase-like"/>
    <property type="match status" value="1"/>
</dbReference>
<feature type="region of interest" description="Disordered" evidence="4">
    <location>
        <begin position="71"/>
        <end position="102"/>
    </location>
</feature>
<evidence type="ECO:0008006" key="7">
    <source>
        <dbReference type="Google" id="ProtNLM"/>
    </source>
</evidence>
<dbReference type="Pfam" id="PF00378">
    <property type="entry name" value="ECH_1"/>
    <property type="match status" value="1"/>
</dbReference>